<dbReference type="Proteomes" id="UP000005396">
    <property type="component" value="Unassembled WGS sequence"/>
</dbReference>
<accession>A8S443</accession>
<gene>
    <name evidence="1" type="ORF">CLOBOL_06815</name>
</gene>
<organism evidence="1 2">
    <name type="scientific">Enterocloster bolteae (strain ATCC BAA-613 / DSM 15670 / CCUG 46953 / JCM 12243 / WAL 16351)</name>
    <name type="common">Clostridium bolteae</name>
    <dbReference type="NCBI Taxonomy" id="411902"/>
    <lineage>
        <taxon>Bacteria</taxon>
        <taxon>Bacillati</taxon>
        <taxon>Bacillota</taxon>
        <taxon>Clostridia</taxon>
        <taxon>Lachnospirales</taxon>
        <taxon>Lachnospiraceae</taxon>
        <taxon>Enterocloster</taxon>
    </lineage>
</organism>
<dbReference type="HOGENOM" id="CLU_3287325_0_0_9"/>
<dbReference type="EMBL" id="ABCC02000057">
    <property type="protein sequence ID" value="EDP13183.1"/>
    <property type="molecule type" value="Genomic_DNA"/>
</dbReference>
<name>A8S443_ENTBW</name>
<evidence type="ECO:0000313" key="2">
    <source>
        <dbReference type="Proteomes" id="UP000005396"/>
    </source>
</evidence>
<proteinExistence type="predicted"/>
<evidence type="ECO:0000313" key="1">
    <source>
        <dbReference type="EMBL" id="EDP13183.1"/>
    </source>
</evidence>
<dbReference type="AlphaFoldDB" id="A8S443"/>
<protein>
    <submittedName>
        <fullName evidence="1">Uncharacterized protein</fullName>
    </submittedName>
</protein>
<reference evidence="1 2" key="2">
    <citation type="submission" date="2007-09" db="EMBL/GenBank/DDBJ databases">
        <title>Draft genome sequence of Clostridium bolteae (ATCC BAA-613).</title>
        <authorList>
            <person name="Sudarsanam P."/>
            <person name="Ley R."/>
            <person name="Guruge J."/>
            <person name="Turnbaugh P.J."/>
            <person name="Mahowald M."/>
            <person name="Liep D."/>
            <person name="Gordon J."/>
        </authorList>
    </citation>
    <scope>NUCLEOTIDE SEQUENCE [LARGE SCALE GENOMIC DNA]</scope>
    <source>
        <strain evidence="2">ATCC BAA-613 / DSM 15670 / CCUG 46953 / JCM 12243 / WAL 16351</strain>
    </source>
</reference>
<comment type="caution">
    <text evidence="1">The sequence shown here is derived from an EMBL/GenBank/DDBJ whole genome shotgun (WGS) entry which is preliminary data.</text>
</comment>
<dbReference type="PaxDb" id="411902-CLOBOL_06815"/>
<sequence length="40" mass="4931">MMIDMDIYKDKRISWIVAPMLLWLRQKKRQPRLSLKILTT</sequence>
<reference evidence="1 2" key="1">
    <citation type="submission" date="2007-08" db="EMBL/GenBank/DDBJ databases">
        <authorList>
            <person name="Fulton L."/>
            <person name="Clifton S."/>
            <person name="Fulton B."/>
            <person name="Xu J."/>
            <person name="Minx P."/>
            <person name="Pepin K.H."/>
            <person name="Johnson M."/>
            <person name="Thiruvilangam P."/>
            <person name="Bhonagiri V."/>
            <person name="Nash W.E."/>
            <person name="Mardis E.R."/>
            <person name="Wilson R.K."/>
        </authorList>
    </citation>
    <scope>NUCLEOTIDE SEQUENCE [LARGE SCALE GENOMIC DNA]</scope>
    <source>
        <strain evidence="2">ATCC BAA-613 / DSM 15670 / CCUG 46953 / JCM 12243 / WAL 16351</strain>
    </source>
</reference>